<feature type="region of interest" description="Disordered" evidence="1">
    <location>
        <begin position="1588"/>
        <end position="1608"/>
    </location>
</feature>
<feature type="region of interest" description="Disordered" evidence="1">
    <location>
        <begin position="1111"/>
        <end position="1159"/>
    </location>
</feature>
<name>A0A0N0P2U8_LEPSE</name>
<proteinExistence type="predicted"/>
<dbReference type="Proteomes" id="UP000038009">
    <property type="component" value="Unassembled WGS sequence"/>
</dbReference>
<feature type="compositionally biased region" description="Low complexity" evidence="1">
    <location>
        <begin position="123"/>
        <end position="137"/>
    </location>
</feature>
<keyword evidence="3" id="KW-1185">Reference proteome</keyword>
<feature type="region of interest" description="Disordered" evidence="1">
    <location>
        <begin position="26"/>
        <end position="137"/>
    </location>
</feature>
<dbReference type="OrthoDB" id="273740at2759"/>
<feature type="compositionally biased region" description="Basic and acidic residues" evidence="1">
    <location>
        <begin position="1111"/>
        <end position="1129"/>
    </location>
</feature>
<dbReference type="OMA" id="GHPYKAL"/>
<sequence length="1934" mass="208373">MGWRRLPHHIAVGHSATAATASLNVARRAARPPQPPAWAAGALRRRQSTASTPPVTPASARMPSNAVASPLAQGPVGRLPSHPQLARESYHRTAGASGRAGRGTAVGTDADANPSPSKARTYTSSLQAATSSPPAQQAALAMRSHISAFDAVAPPPSSSAYAYVKSGRETKRTWDRREGVSAAADTLTCHSAKNQSVVSVEGEAAPIAAAPGAVRRALRHQSSSSMGDLEPSSSFPLSAAAAAAFQRLEHDLKRDADATHSGASNGSSQETSAAPVTPADRRARRERQRQTRLARESRRLERAQQDIGGACHPCRIQGGCRHTHGRQQQHSQKTKSSTAAHVGAPGLCPYRHFSAHHCVTQLRGGHCALHGVGCCPWTHGDVGDGVGRSSSVMWISDVPTQHSLFSRVSPLSAVESSDDIAALRQSSEKVGHLLRLCVDAVLATMEGATEEHQKLFLEGAANLSLSWRALRAALRAAQRETPTAAGEALRDDILCVEPLKSEADCSETAATWLALSLPADLAWCAMAPEAMKAQPFARYSSLHYEDNELTGALDAATPSQAAAAASTVPDPSPMSKEELVYWSGFFTYEDALSVATMDTLTLSKPESDKGGADEVAPTTATGGTAPSLRLTPCVSAWVLDAAAAHLRSEAVLLHEGTGGVHHRSRCLVPVPTSARTCFQHAALYLLGWRRTELRRFLRRSQYPRGGAAPSDTPLPNVQAASSGPPFHRSKQLQPPRAAAPCWAPVLFLRDLLMASYIVVARCDTEAAIEHPAHPLGLGEVGGVSAEGEACAPASQSADACDSLLGLFMGLSPTYGEYGKGDVESLVHRGSLFSVGTSHLLAPVAPALSESPQQTRHNAASAISHVYTAPSPRSTPNSAVAFSESFEDAWAEVHKTLLQLQEGLLECQGHTLLPRQDEAGTRTLSTKFIPSAVSLSSYLQPALLRIASTMSSAFALRYEPELRTFSGWQPWTDHQLFLKEHAAMYNAASYARHHLPAVRLGLHNSLLNSLLLLSTRHANAVFGLETSAVQQLLFGSPQVSQGTPPLDTASAPTVAARWWAAAQQSEHRFRQQHLQPCVSLSLGFLTALQELSRDQLATQQSLMQEYEQRRTAHDMADSDGRCSHQRRELVPRGVSLAGGTRTRKYHTPSREDQREDQRGRLEELRGVPLLDRLLPYGSATVSPDAAAALLRQLLEGGHPYKALKLAASIVHASRMLRHADRQPRPLLRRVYRTVHTRIWSRRSLRHVLVRKRALVLRLVGAVEGEGQGQGEDGGRPGAQSRRAVRPVGLVFMLSERVVVEMARVGLRMGEAGAALADGVLQDCLRGALVDFTEGRGLPAPLLADVEDALQSCQEGEFHETALSVPGASRQRNTSNVRSCRSGNSGYLLRLLGAGDGQSSHAFLHRFSPWTPGVAHRASLQEEEGMGAPHRRIAPTPLLLETLQGHTPPSSTTRHTKYLRFLLQDIPYCCTWSVLFTLQYQACGRHSRYATARMGGLSSAARAMQTVYVITTASLSAHGGLTVAPHSLPNPPADTQSLALPSNERDACISLQCCRSGISAVQIQLAQEAERMITQVLEWILSDPSSLSARSRQDAAGHTVPAAPSGPLRVKDVKSMLSRDAKNSDDSLESEGGEEAVAQRQLMRRAKLQLPVLLHHIWMTSIEHRSAPQRCTALWSVCAATLLGTSNTALRHAVGSGRSGCGGGSDDAEGDYLCLSLRHCYFTAGVQMRAHAPQQSPHCVDATVRVLLLSPALLPEEVGSSNRASPSKPDPEWPMLLSSARTPTVPALRRFVLLQLTLLTSLLTAFASAIDSYSPISRELLQGFVDAFTSAHGARPEDVRDWPAWRLLAPMLRHPALAICWLLDTFLCPSPSLLVWIVAAVSRTDAEGYAVLRTWLLHIPAAPQLTAELRQTLLNEIERRHRGAFSRQHPHRRQGL</sequence>
<feature type="compositionally biased region" description="Low complexity" evidence="1">
    <location>
        <begin position="92"/>
        <end position="112"/>
    </location>
</feature>
<protein>
    <submittedName>
        <fullName evidence="2">Uncharacterized protein</fullName>
    </submittedName>
</protein>
<dbReference type="VEuPathDB" id="TriTrypDB:Lsey_0488_0010"/>
<dbReference type="EMBL" id="LJSK01000488">
    <property type="protein sequence ID" value="KPI82917.1"/>
    <property type="molecule type" value="Genomic_DNA"/>
</dbReference>
<comment type="caution">
    <text evidence="2">The sequence shown here is derived from an EMBL/GenBank/DDBJ whole genome shotgun (WGS) entry which is preliminary data.</text>
</comment>
<feature type="compositionally biased region" description="Basic residues" evidence="1">
    <location>
        <begin position="282"/>
        <end position="292"/>
    </location>
</feature>
<gene>
    <name evidence="2" type="ORF">ABL78_8069</name>
</gene>
<feature type="compositionally biased region" description="Polar residues" evidence="1">
    <location>
        <begin position="261"/>
        <end position="274"/>
    </location>
</feature>
<evidence type="ECO:0000313" key="2">
    <source>
        <dbReference type="EMBL" id="KPI82917.1"/>
    </source>
</evidence>
<accession>A0A0N0P2U8</accession>
<organism evidence="2 3">
    <name type="scientific">Leptomonas seymouri</name>
    <dbReference type="NCBI Taxonomy" id="5684"/>
    <lineage>
        <taxon>Eukaryota</taxon>
        <taxon>Discoba</taxon>
        <taxon>Euglenozoa</taxon>
        <taxon>Kinetoplastea</taxon>
        <taxon>Metakinetoplastina</taxon>
        <taxon>Trypanosomatida</taxon>
        <taxon>Trypanosomatidae</taxon>
        <taxon>Leishmaniinae</taxon>
        <taxon>Leptomonas</taxon>
    </lineage>
</organism>
<evidence type="ECO:0000313" key="3">
    <source>
        <dbReference type="Proteomes" id="UP000038009"/>
    </source>
</evidence>
<evidence type="ECO:0000256" key="1">
    <source>
        <dbReference type="SAM" id="MobiDB-lite"/>
    </source>
</evidence>
<feature type="compositionally biased region" description="Basic and acidic residues" evidence="1">
    <location>
        <begin position="1147"/>
        <end position="1159"/>
    </location>
</feature>
<feature type="region of interest" description="Disordered" evidence="1">
    <location>
        <begin position="703"/>
        <end position="732"/>
    </location>
</feature>
<feature type="region of interest" description="Disordered" evidence="1">
    <location>
        <begin position="256"/>
        <end position="304"/>
    </location>
</feature>
<feature type="compositionally biased region" description="Basic and acidic residues" evidence="1">
    <location>
        <begin position="293"/>
        <end position="304"/>
    </location>
</feature>
<reference evidence="2 3" key="1">
    <citation type="journal article" date="2015" name="PLoS Pathog.">
        <title>Leptomonas seymouri: Adaptations to the Dixenous Life Cycle Analyzed by Genome Sequencing, Transcriptome Profiling and Co-infection with Leishmania donovani.</title>
        <authorList>
            <person name="Kraeva N."/>
            <person name="Butenko A."/>
            <person name="Hlavacova J."/>
            <person name="Kostygov A."/>
            <person name="Myskova J."/>
            <person name="Grybchuk D."/>
            <person name="Lestinova T."/>
            <person name="Votypka J."/>
            <person name="Volf P."/>
            <person name="Opperdoes F."/>
            <person name="Flegontov P."/>
            <person name="Lukes J."/>
            <person name="Yurchenko V."/>
        </authorList>
    </citation>
    <scope>NUCLEOTIDE SEQUENCE [LARGE SCALE GENOMIC DNA]</scope>
    <source>
        <strain evidence="2 3">ATCC 30220</strain>
    </source>
</reference>